<reference evidence="1 2" key="1">
    <citation type="journal article" date="2024" name="BMC Genomics">
        <title>Genome assembly of redclaw crayfish (Cherax quadricarinatus) provides insights into its immune adaptation and hypoxia tolerance.</title>
        <authorList>
            <person name="Liu Z."/>
            <person name="Zheng J."/>
            <person name="Li H."/>
            <person name="Fang K."/>
            <person name="Wang S."/>
            <person name="He J."/>
            <person name="Zhou D."/>
            <person name="Weng S."/>
            <person name="Chi M."/>
            <person name="Gu Z."/>
            <person name="He J."/>
            <person name="Li F."/>
            <person name="Wang M."/>
        </authorList>
    </citation>
    <scope>NUCLEOTIDE SEQUENCE [LARGE SCALE GENOMIC DNA]</scope>
    <source>
        <strain evidence="1">ZL_2023a</strain>
    </source>
</reference>
<organism evidence="1 2">
    <name type="scientific">Cherax quadricarinatus</name>
    <name type="common">Australian red claw crayfish</name>
    <dbReference type="NCBI Taxonomy" id="27406"/>
    <lineage>
        <taxon>Eukaryota</taxon>
        <taxon>Metazoa</taxon>
        <taxon>Ecdysozoa</taxon>
        <taxon>Arthropoda</taxon>
        <taxon>Crustacea</taxon>
        <taxon>Multicrustacea</taxon>
        <taxon>Malacostraca</taxon>
        <taxon>Eumalacostraca</taxon>
        <taxon>Eucarida</taxon>
        <taxon>Decapoda</taxon>
        <taxon>Pleocyemata</taxon>
        <taxon>Astacidea</taxon>
        <taxon>Parastacoidea</taxon>
        <taxon>Parastacidae</taxon>
        <taxon>Cherax</taxon>
    </lineage>
</organism>
<dbReference type="Proteomes" id="UP001445076">
    <property type="component" value="Unassembled WGS sequence"/>
</dbReference>
<gene>
    <name evidence="1" type="ORF">OTU49_016928</name>
</gene>
<proteinExistence type="predicted"/>
<protein>
    <submittedName>
        <fullName evidence="1">Uncharacterized protein</fullName>
    </submittedName>
</protein>
<accession>A0AAW0Y6J9</accession>
<name>A0AAW0Y6J9_CHEQU</name>
<keyword evidence="2" id="KW-1185">Reference proteome</keyword>
<dbReference type="EMBL" id="JARKIK010000016">
    <property type="protein sequence ID" value="KAK8746976.1"/>
    <property type="molecule type" value="Genomic_DNA"/>
</dbReference>
<evidence type="ECO:0000313" key="1">
    <source>
        <dbReference type="EMBL" id="KAK8746976.1"/>
    </source>
</evidence>
<dbReference type="AlphaFoldDB" id="A0AAW0Y6J9"/>
<sequence>MESSQPSIYQEPLASARCQTPQTVAAYQSDPYMTCHKNQASVHEASQPTVLYGGVQPSVEYNMRQSLPHTVQPYMQYQSTQASVQYTTLPTVKYTTTQASMPYNAQPAVPYTAQPFAQYQASQEYVQYTQPSVQLNILPTVVYQSQPQVCVAVPPPQTLLVTNHQPPLKVCGDKPRTVMVVKRKRHHHHHHCHGF</sequence>
<comment type="caution">
    <text evidence="1">The sequence shown here is derived from an EMBL/GenBank/DDBJ whole genome shotgun (WGS) entry which is preliminary data.</text>
</comment>
<evidence type="ECO:0000313" key="2">
    <source>
        <dbReference type="Proteomes" id="UP001445076"/>
    </source>
</evidence>